<dbReference type="NCBIfam" id="TIGR00756">
    <property type="entry name" value="PPR"/>
    <property type="match status" value="3"/>
</dbReference>
<reference evidence="4 5" key="1">
    <citation type="journal article" date="2015" name="Proc. Natl. Acad. Sci. U.S.A.">
        <title>The resurrection genome of Boea hygrometrica: A blueprint for survival of dehydration.</title>
        <authorList>
            <person name="Xiao L."/>
            <person name="Yang G."/>
            <person name="Zhang L."/>
            <person name="Yang X."/>
            <person name="Zhao S."/>
            <person name="Ji Z."/>
            <person name="Zhou Q."/>
            <person name="Hu M."/>
            <person name="Wang Y."/>
            <person name="Chen M."/>
            <person name="Xu Y."/>
            <person name="Jin H."/>
            <person name="Xiao X."/>
            <person name="Hu G."/>
            <person name="Bao F."/>
            <person name="Hu Y."/>
            <person name="Wan P."/>
            <person name="Li L."/>
            <person name="Deng X."/>
            <person name="Kuang T."/>
            <person name="Xiang C."/>
            <person name="Zhu J.K."/>
            <person name="Oliver M.J."/>
            <person name="He Y."/>
        </authorList>
    </citation>
    <scope>NUCLEOTIDE SEQUENCE [LARGE SCALE GENOMIC DNA]</scope>
    <source>
        <strain evidence="5">cv. XS01</strain>
    </source>
</reference>
<protein>
    <submittedName>
        <fullName evidence="4">Pentatricopeptide repeat-containing protein-like</fullName>
    </submittedName>
</protein>
<comment type="similarity">
    <text evidence="1">Belongs to the PPR family. P subfamily.</text>
</comment>
<dbReference type="Pfam" id="PF13812">
    <property type="entry name" value="PPR_3"/>
    <property type="match status" value="1"/>
</dbReference>
<dbReference type="OrthoDB" id="185373at2759"/>
<name>A0A2Z7D881_9LAMI</name>
<dbReference type="InterPro" id="IPR002885">
    <property type="entry name" value="PPR_rpt"/>
</dbReference>
<evidence type="ECO:0000256" key="1">
    <source>
        <dbReference type="ARBA" id="ARBA00007626"/>
    </source>
</evidence>
<dbReference type="AlphaFoldDB" id="A0A2Z7D881"/>
<evidence type="ECO:0000313" key="4">
    <source>
        <dbReference type="EMBL" id="KZV53296.1"/>
    </source>
</evidence>
<dbReference type="PANTHER" id="PTHR47936:SF3">
    <property type="entry name" value="PENTACOTRIPEPTIDE-REPEAT REGION OF PRORP DOMAIN-CONTAINING PROTEIN"/>
    <property type="match status" value="1"/>
</dbReference>
<keyword evidence="5" id="KW-1185">Reference proteome</keyword>
<dbReference type="Pfam" id="PF13041">
    <property type="entry name" value="PPR_2"/>
    <property type="match status" value="1"/>
</dbReference>
<feature type="repeat" description="PPR" evidence="3">
    <location>
        <begin position="316"/>
        <end position="350"/>
    </location>
</feature>
<organism evidence="4 5">
    <name type="scientific">Dorcoceras hygrometricum</name>
    <dbReference type="NCBI Taxonomy" id="472368"/>
    <lineage>
        <taxon>Eukaryota</taxon>
        <taxon>Viridiplantae</taxon>
        <taxon>Streptophyta</taxon>
        <taxon>Embryophyta</taxon>
        <taxon>Tracheophyta</taxon>
        <taxon>Spermatophyta</taxon>
        <taxon>Magnoliopsida</taxon>
        <taxon>eudicotyledons</taxon>
        <taxon>Gunneridae</taxon>
        <taxon>Pentapetalae</taxon>
        <taxon>asterids</taxon>
        <taxon>lamiids</taxon>
        <taxon>Lamiales</taxon>
        <taxon>Gesneriaceae</taxon>
        <taxon>Didymocarpoideae</taxon>
        <taxon>Trichosporeae</taxon>
        <taxon>Loxocarpinae</taxon>
        <taxon>Dorcoceras</taxon>
    </lineage>
</organism>
<feature type="repeat" description="PPR" evidence="3">
    <location>
        <begin position="169"/>
        <end position="203"/>
    </location>
</feature>
<proteinExistence type="inferred from homology"/>
<dbReference type="EMBL" id="KQ990519">
    <property type="protein sequence ID" value="KZV53296.1"/>
    <property type="molecule type" value="Genomic_DNA"/>
</dbReference>
<dbReference type="PROSITE" id="PS51375">
    <property type="entry name" value="PPR"/>
    <property type="match status" value="4"/>
</dbReference>
<feature type="repeat" description="PPR" evidence="3">
    <location>
        <begin position="239"/>
        <end position="269"/>
    </location>
</feature>
<accession>A0A2Z7D881</accession>
<dbReference type="Pfam" id="PF01535">
    <property type="entry name" value="PPR"/>
    <property type="match status" value="1"/>
</dbReference>
<dbReference type="Gene3D" id="1.25.40.10">
    <property type="entry name" value="Tetratricopeptide repeat domain"/>
    <property type="match status" value="3"/>
</dbReference>
<sequence>MPSFLLTFNYLSSLIPLKSSPSLHSSFLLFRAYTSPAAEKFFTHLEKNQSHVETTLNTVKAKLDYPCITHVLKMCSIDKPQLALRFFVWAGLQSTYRHSSYAYAQACKFLEIEQKPQLVIDVVNAYRAEDCTVSVRMFKVILNLCRAAKDAKLGLWVLRKMKDFDCRPDTVSYNVVIKLVTENGELDEAMGLMREMGLIDLYPDMITYVSIIKGLCDAGRFEDAFALIKVMKGHGCIPNAIVYSTLLDGICMHGSLERALEFLDGMENETGERKPNVVTYTSLIKGFVEKDGLCKEGHVDQAHKVVDKVGVSGMQYAELYSSLVVSLCRAGMFNESENVFRMMIIRGMRPNGLASGSIIERVFSDGRVLDAFGLIDSLEKSGILPPIGSETYSVLLAGLCQGNHLMESTKIASIMVHQRILLKRHHAENITKFLISVGEGGLASRLANANS</sequence>
<dbReference type="Proteomes" id="UP000250235">
    <property type="component" value="Unassembled WGS sequence"/>
</dbReference>
<evidence type="ECO:0000256" key="2">
    <source>
        <dbReference type="ARBA" id="ARBA00022737"/>
    </source>
</evidence>
<dbReference type="PANTHER" id="PTHR47936">
    <property type="entry name" value="PPR_LONG DOMAIN-CONTAINING PROTEIN"/>
    <property type="match status" value="1"/>
</dbReference>
<evidence type="ECO:0000313" key="5">
    <source>
        <dbReference type="Proteomes" id="UP000250235"/>
    </source>
</evidence>
<dbReference type="InterPro" id="IPR011990">
    <property type="entry name" value="TPR-like_helical_dom_sf"/>
</dbReference>
<evidence type="ECO:0000256" key="3">
    <source>
        <dbReference type="PROSITE-ProRule" id="PRU00708"/>
    </source>
</evidence>
<keyword evidence="2" id="KW-0677">Repeat</keyword>
<feature type="repeat" description="PPR" evidence="3">
    <location>
        <begin position="204"/>
        <end position="238"/>
    </location>
</feature>
<gene>
    <name evidence="4" type="ORF">F511_07590</name>
</gene>